<dbReference type="PANTHER" id="PTHR28630:SF31">
    <property type="entry name" value="PEROXIREDOXIN-LIKE 2A"/>
    <property type="match status" value="1"/>
</dbReference>
<evidence type="ECO:0000256" key="3">
    <source>
        <dbReference type="ARBA" id="ARBA00023284"/>
    </source>
</evidence>
<evidence type="ECO:0000256" key="1">
    <source>
        <dbReference type="ARBA" id="ARBA00004496"/>
    </source>
</evidence>
<gene>
    <name evidence="8" type="ORF">ACJMK2_034191</name>
</gene>
<dbReference type="AlphaFoldDB" id="A0ABD3WQT4"/>
<dbReference type="Pfam" id="PF13911">
    <property type="entry name" value="AhpC-TSA_2"/>
    <property type="match status" value="1"/>
</dbReference>
<evidence type="ECO:0000256" key="6">
    <source>
        <dbReference type="ARBA" id="ARBA00032058"/>
    </source>
</evidence>
<accession>A0ABD3WQT4</accession>
<comment type="caution">
    <text evidence="8">The sequence shown here is derived from an EMBL/GenBank/DDBJ whole genome shotgun (WGS) entry which is preliminary data.</text>
</comment>
<evidence type="ECO:0000256" key="7">
    <source>
        <dbReference type="ARBA" id="ARBA00032129"/>
    </source>
</evidence>
<dbReference type="PANTHER" id="PTHR28630">
    <property type="match status" value="1"/>
</dbReference>
<dbReference type="Proteomes" id="UP001634394">
    <property type="component" value="Unassembled WGS sequence"/>
</dbReference>
<name>A0ABD3WQT4_SINWO</name>
<keyword evidence="3" id="KW-0676">Redox-active center</keyword>
<dbReference type="InterPro" id="IPR032801">
    <property type="entry name" value="PXL2A/B/C"/>
</dbReference>
<evidence type="ECO:0000256" key="5">
    <source>
        <dbReference type="ARBA" id="ARBA00023849"/>
    </source>
</evidence>
<evidence type="ECO:0000313" key="8">
    <source>
        <dbReference type="EMBL" id="KAL3876329.1"/>
    </source>
</evidence>
<dbReference type="EMBL" id="JBJQND010000005">
    <property type="protein sequence ID" value="KAL3876329.1"/>
    <property type="molecule type" value="Genomic_DNA"/>
</dbReference>
<evidence type="ECO:0000256" key="2">
    <source>
        <dbReference type="ARBA" id="ARBA00022490"/>
    </source>
</evidence>
<comment type="subcellular location">
    <subcellularLocation>
        <location evidence="1">Cytoplasm</location>
    </subcellularLocation>
</comment>
<protein>
    <recommendedName>
        <fullName evidence="5">Peroxiredoxin-like 2A</fullName>
    </recommendedName>
    <alternativeName>
        <fullName evidence="7">Peroxiredoxin-like 2 activated in M-CSF stimulated monocytes</fullName>
    </alternativeName>
    <alternativeName>
        <fullName evidence="6">Redox-regulatory protein FAM213A</fullName>
    </alternativeName>
</protein>
<sequence>MFRFSRLFTGAVGVAAGAVLLCNLSLFDAKPQLATLDYLANAKLQTIDSSRKNFTEAQDLSLLKDEMDAHGVRLLAVVHETLGVSDFKSFFKGDVFLDLDKIFYGPVKRWASLFDLLRFGVLKNGYRVFQKQIPVDLVGEGRLLGGLFVIGPGNQGIIFQYHEKEFGDHASLQDVQDAIRNIKKIK</sequence>
<dbReference type="GO" id="GO:0005737">
    <property type="term" value="C:cytoplasm"/>
    <property type="evidence" value="ECO:0007669"/>
    <property type="project" value="UniProtKB-SubCell"/>
</dbReference>
<proteinExistence type="inferred from homology"/>
<reference evidence="8 9" key="1">
    <citation type="submission" date="2024-11" db="EMBL/GenBank/DDBJ databases">
        <title>Chromosome-level genome assembly of the freshwater bivalve Anodonta woodiana.</title>
        <authorList>
            <person name="Chen X."/>
        </authorList>
    </citation>
    <scope>NUCLEOTIDE SEQUENCE [LARGE SCALE GENOMIC DNA]</scope>
    <source>
        <strain evidence="8">MN2024</strain>
        <tissue evidence="8">Gills</tissue>
    </source>
</reference>
<keyword evidence="9" id="KW-1185">Reference proteome</keyword>
<evidence type="ECO:0000256" key="4">
    <source>
        <dbReference type="ARBA" id="ARBA00023787"/>
    </source>
</evidence>
<comment type="similarity">
    <text evidence="4">Belongs to the peroxiredoxin-like PRXL2 family. PRXL2A subfamily.</text>
</comment>
<keyword evidence="2" id="KW-0963">Cytoplasm</keyword>
<organism evidence="8 9">
    <name type="scientific">Sinanodonta woodiana</name>
    <name type="common">Chinese pond mussel</name>
    <name type="synonym">Anodonta woodiana</name>
    <dbReference type="NCBI Taxonomy" id="1069815"/>
    <lineage>
        <taxon>Eukaryota</taxon>
        <taxon>Metazoa</taxon>
        <taxon>Spiralia</taxon>
        <taxon>Lophotrochozoa</taxon>
        <taxon>Mollusca</taxon>
        <taxon>Bivalvia</taxon>
        <taxon>Autobranchia</taxon>
        <taxon>Heteroconchia</taxon>
        <taxon>Palaeoheterodonta</taxon>
        <taxon>Unionida</taxon>
        <taxon>Unionoidea</taxon>
        <taxon>Unionidae</taxon>
        <taxon>Unioninae</taxon>
        <taxon>Sinanodonta</taxon>
    </lineage>
</organism>
<evidence type="ECO:0000313" key="9">
    <source>
        <dbReference type="Proteomes" id="UP001634394"/>
    </source>
</evidence>